<dbReference type="AlphaFoldDB" id="A0A8H3V3I7"/>
<name>A0A8H3V3I7_VENIN</name>
<protein>
    <submittedName>
        <fullName evidence="1">Uncharacterized protein</fullName>
    </submittedName>
</protein>
<reference evidence="1 2" key="1">
    <citation type="submission" date="2018-12" db="EMBL/GenBank/DDBJ databases">
        <title>Venturia inaequalis Genome Resource.</title>
        <authorList>
            <person name="Lichtner F.J."/>
        </authorList>
    </citation>
    <scope>NUCLEOTIDE SEQUENCE [LARGE SCALE GENOMIC DNA]</scope>
    <source>
        <strain evidence="1 2">120213</strain>
    </source>
</reference>
<organism evidence="1 2">
    <name type="scientific">Venturia inaequalis</name>
    <name type="common">Apple scab fungus</name>
    <dbReference type="NCBI Taxonomy" id="5025"/>
    <lineage>
        <taxon>Eukaryota</taxon>
        <taxon>Fungi</taxon>
        <taxon>Dikarya</taxon>
        <taxon>Ascomycota</taxon>
        <taxon>Pezizomycotina</taxon>
        <taxon>Dothideomycetes</taxon>
        <taxon>Pleosporomycetidae</taxon>
        <taxon>Venturiales</taxon>
        <taxon>Venturiaceae</taxon>
        <taxon>Venturia</taxon>
    </lineage>
</organism>
<accession>A0A8H3V3I7</accession>
<dbReference type="EMBL" id="WNWS01000104">
    <property type="protein sequence ID" value="KAE9980391.1"/>
    <property type="molecule type" value="Genomic_DNA"/>
</dbReference>
<evidence type="ECO:0000313" key="1">
    <source>
        <dbReference type="EMBL" id="KAE9980391.1"/>
    </source>
</evidence>
<gene>
    <name evidence="1" type="ORF">EG328_000326</name>
</gene>
<sequence length="103" mass="11643">MTSIHLNYQFLCLWHSDEEGFASKLLMVKQARGPTNIDVNFEENNAIENQRNGLQRFGYTGLCRPSASFFVSESKQSHFATLRFGMIADAIMLSPVAIRPDQS</sequence>
<dbReference type="Proteomes" id="UP000447873">
    <property type="component" value="Unassembled WGS sequence"/>
</dbReference>
<comment type="caution">
    <text evidence="1">The sequence shown here is derived from an EMBL/GenBank/DDBJ whole genome shotgun (WGS) entry which is preliminary data.</text>
</comment>
<proteinExistence type="predicted"/>
<evidence type="ECO:0000313" key="2">
    <source>
        <dbReference type="Proteomes" id="UP000447873"/>
    </source>
</evidence>